<keyword evidence="8" id="KW-0851">Voltage-gated channel</keyword>
<dbReference type="PANTHER" id="PTHR10217:SF435">
    <property type="entry name" value="POTASSIUM VOLTAGE-GATED CHANNEL PROTEIN EAG"/>
    <property type="match status" value="1"/>
</dbReference>
<evidence type="ECO:0000256" key="7">
    <source>
        <dbReference type="ARBA" id="ARBA00022860"/>
    </source>
</evidence>
<evidence type="ECO:0000256" key="3">
    <source>
        <dbReference type="ARBA" id="ARBA00022538"/>
    </source>
</evidence>
<dbReference type="PRINTS" id="PR01463">
    <property type="entry name" value="EAGCHANLFMLY"/>
</dbReference>
<keyword evidence="3" id="KW-0633">Potassium transport</keyword>
<dbReference type="PROSITE" id="PS50112">
    <property type="entry name" value="PAS"/>
    <property type="match status" value="1"/>
</dbReference>
<dbReference type="InterPro" id="IPR005821">
    <property type="entry name" value="Ion_trans_dom"/>
</dbReference>
<feature type="domain" description="PAC" evidence="20">
    <location>
        <begin position="94"/>
        <end position="146"/>
    </location>
</feature>
<evidence type="ECO:0000256" key="10">
    <source>
        <dbReference type="ARBA" id="ARBA00022989"/>
    </source>
</evidence>
<dbReference type="PRINTS" id="PR01464">
    <property type="entry name" value="EAGCHANNEL"/>
</dbReference>
<dbReference type="PROSITE" id="PS50042">
    <property type="entry name" value="CNMP_BINDING_3"/>
    <property type="match status" value="1"/>
</dbReference>
<sequence length="1091" mass="121959">MPGGRRGLVAPQNTFLENIIRRSNSQPDSSFLLANAQIVDYPIVYCSETFCKLSGYNRAEVMQKSCRCSFMYGELTDKETMGRIDESLEKQLHDQLEVLLYKKNKTPIWLLLQIAPIKNERDLVVLFLLTFRDITALKQPIETDDTKGGLSKFAKLARSVTRSRSAIVSHVPAIKDPVKHSNFGHMMSLSADILPQYRQEAPKTPPHILLHYCAFKAIWDWVILCLTFYTAIMVPYNVAFKNKTPEDVTLLVADSIVDVIFFIDIVLNFHTTFVGPGGEVVSDPKVIRRNYLRSWFIIDLLSCLPYDVFNAFDHDEDGIGSLFSALKVVRLLRLGRVVRKLDRYLEYGAAMLILLLCFYMLVAHWLACVFYVIGRSDAENAIQYSWLWKLANLTQLPYSYTLSNNGTSLELLNGPSRRTMYVTALYFTMTCMTSVGFGNVAPDTDNEKIFTICMMIIAALLYATIFGHVTTIIQQMTSATAKYHDMLLNVREFMKLHEVPKALSERVMDYVVSTWAMSRGLDPDKVLNYCPKDMKADICVHLNRKVFNEHPAFRLASDGCLRALAMHFTMSHSAPGDLLYHTGESIDSLCFIVTGSLEVIQDDEVVAILGKGDVFGDSFWKDNGVGQSAANVRALTYCDLHTIKRDKLLEVLDFYQAFANSFARNLILTYNLRHRLIFRKVADVRREKELAERRKNEPQLDSNQDQLVRKIFSKFRCRDRGQLQAQYSVSEIEKGATDVKPSSTSKTENTITEVASTGANATTASAPALNNKVSRPPGSSAKSRWGRFSSSGSMSDSVKSDSYLARPQFRDTASSGTGAGGASGSTKIFPKLQNVSSESGTPRGIKRQDTIEEGIESLAVRLPQSPSFSGLGGSSATGVAVVDDNADPEMVEPNLKKSETPSLTRRLSQIQPSSSDFKEMQSALSDFKAETNKELQRIGRHIERLEDMIRELVTKIDTRHAPLVNAEQQTEAQYMRPSICMASDRESASTTTTEAHQQIPPLSNIILRKRRSRTRMKATAPGIPYRSTPQRSRSLLRDIESTTQDTSSGPGQTLSSRVTSTSGTSSKTATISASATAEERADEKPPFREYL</sequence>
<evidence type="ECO:0000256" key="9">
    <source>
        <dbReference type="ARBA" id="ARBA00022958"/>
    </source>
</evidence>
<keyword evidence="12 17" id="KW-0472">Membrane</keyword>
<dbReference type="InterPro" id="IPR050818">
    <property type="entry name" value="KCNH_animal-type"/>
</dbReference>
<dbReference type="InterPro" id="IPR018490">
    <property type="entry name" value="cNMP-bd_dom_sf"/>
</dbReference>
<feature type="compositionally biased region" description="Low complexity" evidence="16">
    <location>
        <begin position="782"/>
        <end position="802"/>
    </location>
</feature>
<keyword evidence="14" id="KW-0407">Ion channel</keyword>
<dbReference type="CDD" id="cd00130">
    <property type="entry name" value="PAS"/>
    <property type="match status" value="1"/>
</dbReference>
<feature type="compositionally biased region" description="Low complexity" evidence="16">
    <location>
        <begin position="755"/>
        <end position="771"/>
    </location>
</feature>
<keyword evidence="4" id="KW-0597">Phosphoprotein</keyword>
<dbReference type="InterPro" id="IPR001610">
    <property type="entry name" value="PAC"/>
</dbReference>
<evidence type="ECO:0000256" key="16">
    <source>
        <dbReference type="SAM" id="MobiDB-lite"/>
    </source>
</evidence>
<keyword evidence="11" id="KW-0406">Ion transport</keyword>
<feature type="transmembrane region" description="Helical" evidence="17">
    <location>
        <begin position="347"/>
        <end position="373"/>
    </location>
</feature>
<dbReference type="Pfam" id="PF13426">
    <property type="entry name" value="PAS_9"/>
    <property type="match status" value="1"/>
</dbReference>
<evidence type="ECO:0000256" key="2">
    <source>
        <dbReference type="ARBA" id="ARBA00022448"/>
    </source>
</evidence>
<dbReference type="InterPro" id="IPR003949">
    <property type="entry name" value="K_chnl_volt-dep_EAG"/>
</dbReference>
<comment type="subcellular location">
    <subcellularLocation>
        <location evidence="1">Membrane</location>
        <topology evidence="1">Multi-pass membrane protein</topology>
    </subcellularLocation>
</comment>
<feature type="transmembrane region" description="Helical" evidence="17">
    <location>
        <begin position="218"/>
        <end position="236"/>
    </location>
</feature>
<feature type="transmembrane region" description="Helical" evidence="17">
    <location>
        <begin position="449"/>
        <end position="469"/>
    </location>
</feature>
<dbReference type="SMART" id="SM00100">
    <property type="entry name" value="cNMP"/>
    <property type="match status" value="1"/>
</dbReference>
<keyword evidence="6" id="KW-0631">Potassium channel</keyword>
<keyword evidence="15" id="KW-0175">Coiled coil</keyword>
<dbReference type="Gene3D" id="2.60.120.10">
    <property type="entry name" value="Jelly Rolls"/>
    <property type="match status" value="1"/>
</dbReference>
<dbReference type="Pfam" id="PF00027">
    <property type="entry name" value="cNMP_binding"/>
    <property type="match status" value="1"/>
</dbReference>
<keyword evidence="13" id="KW-0325">Glycoprotein</keyword>
<dbReference type="EMBL" id="JBBCAQ010000010">
    <property type="protein sequence ID" value="KAK7601610.1"/>
    <property type="molecule type" value="Genomic_DNA"/>
</dbReference>
<dbReference type="Gene3D" id="1.10.1200.260">
    <property type="match status" value="1"/>
</dbReference>
<evidence type="ECO:0000259" key="19">
    <source>
        <dbReference type="PROSITE" id="PS50112"/>
    </source>
</evidence>
<feature type="compositionally biased region" description="Polar residues" evidence="16">
    <location>
        <begin position="1041"/>
        <end position="1052"/>
    </location>
</feature>
<keyword evidence="5 17" id="KW-0812">Transmembrane</keyword>
<evidence type="ECO:0000256" key="5">
    <source>
        <dbReference type="ARBA" id="ARBA00022692"/>
    </source>
</evidence>
<protein>
    <recommendedName>
        <fullName evidence="23">Potassium voltage-gated channel protein eag</fullName>
    </recommendedName>
</protein>
<evidence type="ECO:0000256" key="8">
    <source>
        <dbReference type="ARBA" id="ARBA00022882"/>
    </source>
</evidence>
<feature type="region of interest" description="Disordered" evidence="16">
    <location>
        <begin position="1010"/>
        <end position="1091"/>
    </location>
</feature>
<dbReference type="GO" id="GO:0008076">
    <property type="term" value="C:voltage-gated potassium channel complex"/>
    <property type="evidence" value="ECO:0007669"/>
    <property type="project" value="TreeGrafter"/>
</dbReference>
<dbReference type="InterPro" id="IPR000595">
    <property type="entry name" value="cNMP-bd_dom"/>
</dbReference>
<dbReference type="InterPro" id="IPR003938">
    <property type="entry name" value="K_chnl_volt-dep_EAG/ELK/ERG"/>
</dbReference>
<keyword evidence="7" id="KW-0112">Calmodulin-binding</keyword>
<dbReference type="PROSITE" id="PS50113">
    <property type="entry name" value="PAC"/>
    <property type="match status" value="1"/>
</dbReference>
<evidence type="ECO:0008006" key="23">
    <source>
        <dbReference type="Google" id="ProtNLM"/>
    </source>
</evidence>
<evidence type="ECO:0000313" key="22">
    <source>
        <dbReference type="Proteomes" id="UP001367676"/>
    </source>
</evidence>
<dbReference type="PANTHER" id="PTHR10217">
    <property type="entry name" value="VOLTAGE AND LIGAND GATED POTASSIUM CHANNEL"/>
    <property type="match status" value="1"/>
</dbReference>
<dbReference type="CDD" id="cd00038">
    <property type="entry name" value="CAP_ED"/>
    <property type="match status" value="1"/>
</dbReference>
<feature type="coiled-coil region" evidence="15">
    <location>
        <begin position="928"/>
        <end position="955"/>
    </location>
</feature>
<evidence type="ECO:0000259" key="18">
    <source>
        <dbReference type="PROSITE" id="PS50042"/>
    </source>
</evidence>
<dbReference type="FunFam" id="2.60.120.10:FF:000009">
    <property type="entry name" value="Potassium voltage-gated channel subfamily H member 1"/>
    <property type="match status" value="1"/>
</dbReference>
<dbReference type="GO" id="GO:0005516">
    <property type="term" value="F:calmodulin binding"/>
    <property type="evidence" value="ECO:0007669"/>
    <property type="project" value="UniProtKB-KW"/>
</dbReference>
<dbReference type="InterPro" id="IPR000014">
    <property type="entry name" value="PAS"/>
</dbReference>
<feature type="domain" description="Cyclic nucleotide-binding" evidence="18">
    <location>
        <begin position="575"/>
        <end position="652"/>
    </location>
</feature>
<keyword evidence="9" id="KW-0630">Potassium</keyword>
<feature type="compositionally biased region" description="Basic and acidic residues" evidence="16">
    <location>
        <begin position="1077"/>
        <end position="1091"/>
    </location>
</feature>
<gene>
    <name evidence="21" type="ORF">V9T40_009051</name>
</gene>
<evidence type="ECO:0000313" key="21">
    <source>
        <dbReference type="EMBL" id="KAK7601610.1"/>
    </source>
</evidence>
<evidence type="ECO:0000256" key="13">
    <source>
        <dbReference type="ARBA" id="ARBA00023180"/>
    </source>
</evidence>
<dbReference type="InterPro" id="IPR000700">
    <property type="entry name" value="PAS-assoc_C"/>
</dbReference>
<reference evidence="21 22" key="1">
    <citation type="submission" date="2024-03" db="EMBL/GenBank/DDBJ databases">
        <title>Adaptation during the transition from Ophiocordyceps entomopathogen to insect associate is accompanied by gene loss and intensified selection.</title>
        <authorList>
            <person name="Ward C.M."/>
            <person name="Onetto C.A."/>
            <person name="Borneman A.R."/>
        </authorList>
    </citation>
    <scope>NUCLEOTIDE SEQUENCE [LARGE SCALE GENOMIC DNA]</scope>
    <source>
        <strain evidence="21">AWRI1</strain>
        <tissue evidence="21">Single Adult Female</tissue>
    </source>
</reference>
<keyword evidence="22" id="KW-1185">Reference proteome</keyword>
<evidence type="ECO:0000256" key="14">
    <source>
        <dbReference type="ARBA" id="ARBA00023303"/>
    </source>
</evidence>
<comment type="caution">
    <text evidence="21">The sequence shown here is derived from an EMBL/GenBank/DDBJ whole genome shotgun (WGS) entry which is preliminary data.</text>
</comment>
<evidence type="ECO:0000256" key="12">
    <source>
        <dbReference type="ARBA" id="ARBA00023136"/>
    </source>
</evidence>
<evidence type="ECO:0000256" key="15">
    <source>
        <dbReference type="SAM" id="Coils"/>
    </source>
</evidence>
<dbReference type="GO" id="GO:0042391">
    <property type="term" value="P:regulation of membrane potential"/>
    <property type="evidence" value="ECO:0007669"/>
    <property type="project" value="TreeGrafter"/>
</dbReference>
<evidence type="ECO:0000256" key="6">
    <source>
        <dbReference type="ARBA" id="ARBA00022826"/>
    </source>
</evidence>
<dbReference type="NCBIfam" id="TIGR00229">
    <property type="entry name" value="sensory_box"/>
    <property type="match status" value="1"/>
</dbReference>
<keyword evidence="10 17" id="KW-1133">Transmembrane helix</keyword>
<feature type="compositionally biased region" description="Low complexity" evidence="16">
    <location>
        <begin position="1053"/>
        <end position="1076"/>
    </location>
</feature>
<feature type="domain" description="PAS" evidence="19">
    <location>
        <begin position="43"/>
        <end position="95"/>
    </location>
</feature>
<keyword evidence="2" id="KW-0813">Transport</keyword>
<evidence type="ECO:0000259" key="20">
    <source>
        <dbReference type="PROSITE" id="PS50113"/>
    </source>
</evidence>
<evidence type="ECO:0000256" key="4">
    <source>
        <dbReference type="ARBA" id="ARBA00022553"/>
    </source>
</evidence>
<dbReference type="InterPro" id="IPR014710">
    <property type="entry name" value="RmlC-like_jellyroll"/>
</dbReference>
<evidence type="ECO:0000256" key="1">
    <source>
        <dbReference type="ARBA" id="ARBA00004141"/>
    </source>
</evidence>
<name>A0AAN9Y8P5_9HEMI</name>
<dbReference type="SMART" id="SM00086">
    <property type="entry name" value="PAC"/>
    <property type="match status" value="1"/>
</dbReference>
<dbReference type="InterPro" id="IPR035965">
    <property type="entry name" value="PAS-like_dom_sf"/>
</dbReference>
<dbReference type="FunFam" id="3.30.450.20:FF:000009">
    <property type="entry name" value="Potassium voltage-gated channel subfamily H member 1"/>
    <property type="match status" value="1"/>
</dbReference>
<dbReference type="SUPFAM" id="SSF81324">
    <property type="entry name" value="Voltage-gated potassium channels"/>
    <property type="match status" value="1"/>
</dbReference>
<dbReference type="AlphaFoldDB" id="A0AAN9Y8P5"/>
<feature type="transmembrane region" description="Helical" evidence="17">
    <location>
        <begin position="419"/>
        <end position="437"/>
    </location>
</feature>
<dbReference type="SUPFAM" id="SSF51206">
    <property type="entry name" value="cAMP-binding domain-like"/>
    <property type="match status" value="1"/>
</dbReference>
<dbReference type="Pfam" id="PF00520">
    <property type="entry name" value="Ion_trans"/>
    <property type="match status" value="1"/>
</dbReference>
<proteinExistence type="predicted"/>
<dbReference type="Gene3D" id="1.10.287.70">
    <property type="match status" value="1"/>
</dbReference>
<dbReference type="SUPFAM" id="SSF55785">
    <property type="entry name" value="PYP-like sensor domain (PAS domain)"/>
    <property type="match status" value="1"/>
</dbReference>
<feature type="region of interest" description="Disordered" evidence="16">
    <location>
        <begin position="754"/>
        <end position="846"/>
    </location>
</feature>
<dbReference type="FunFam" id="1.10.1200.260:FF:000003">
    <property type="entry name" value="Potassium voltage-gated channel subfamily H member 1"/>
    <property type="match status" value="1"/>
</dbReference>
<evidence type="ECO:0000256" key="11">
    <source>
        <dbReference type="ARBA" id="ARBA00023065"/>
    </source>
</evidence>
<dbReference type="Gene3D" id="3.30.450.20">
    <property type="entry name" value="PAS domain"/>
    <property type="match status" value="1"/>
</dbReference>
<dbReference type="GO" id="GO:0005249">
    <property type="term" value="F:voltage-gated potassium channel activity"/>
    <property type="evidence" value="ECO:0007669"/>
    <property type="project" value="InterPro"/>
</dbReference>
<evidence type="ECO:0000256" key="17">
    <source>
        <dbReference type="SAM" id="Phobius"/>
    </source>
</evidence>
<accession>A0AAN9Y8P5</accession>
<organism evidence="21 22">
    <name type="scientific">Parthenolecanium corni</name>
    <dbReference type="NCBI Taxonomy" id="536013"/>
    <lineage>
        <taxon>Eukaryota</taxon>
        <taxon>Metazoa</taxon>
        <taxon>Ecdysozoa</taxon>
        <taxon>Arthropoda</taxon>
        <taxon>Hexapoda</taxon>
        <taxon>Insecta</taxon>
        <taxon>Pterygota</taxon>
        <taxon>Neoptera</taxon>
        <taxon>Paraneoptera</taxon>
        <taxon>Hemiptera</taxon>
        <taxon>Sternorrhyncha</taxon>
        <taxon>Coccoidea</taxon>
        <taxon>Coccidae</taxon>
        <taxon>Parthenolecanium</taxon>
    </lineage>
</organism>
<dbReference type="Proteomes" id="UP001367676">
    <property type="component" value="Unassembled WGS sequence"/>
</dbReference>